<dbReference type="PROSITE" id="PS51318">
    <property type="entry name" value="TAT"/>
    <property type="match status" value="1"/>
</dbReference>
<organism evidence="6 7">
    <name type="scientific">Paraconexibacter antarcticus</name>
    <dbReference type="NCBI Taxonomy" id="2949664"/>
    <lineage>
        <taxon>Bacteria</taxon>
        <taxon>Bacillati</taxon>
        <taxon>Actinomycetota</taxon>
        <taxon>Thermoleophilia</taxon>
        <taxon>Solirubrobacterales</taxon>
        <taxon>Paraconexibacteraceae</taxon>
        <taxon>Paraconexibacter</taxon>
    </lineage>
</organism>
<dbReference type="InterPro" id="IPR001314">
    <property type="entry name" value="Peptidase_S1A"/>
</dbReference>
<dbReference type="InterPro" id="IPR009003">
    <property type="entry name" value="Peptidase_S1_PA"/>
</dbReference>
<feature type="chain" id="PRO_5045346511" evidence="4">
    <location>
        <begin position="22"/>
        <end position="364"/>
    </location>
</feature>
<dbReference type="PANTHER" id="PTHR24276:SF98">
    <property type="entry name" value="FI18310P1-RELATED"/>
    <property type="match status" value="1"/>
</dbReference>
<evidence type="ECO:0000313" key="6">
    <source>
        <dbReference type="EMBL" id="UTI64468.1"/>
    </source>
</evidence>
<feature type="domain" description="Peptidase S1" evidence="5">
    <location>
        <begin position="27"/>
        <end position="265"/>
    </location>
</feature>
<keyword evidence="3" id="KW-0378">Hydrolase</keyword>
<dbReference type="InterPro" id="IPR006311">
    <property type="entry name" value="TAT_signal"/>
</dbReference>
<keyword evidence="7" id="KW-1185">Reference proteome</keyword>
<dbReference type="Gene3D" id="2.40.10.10">
    <property type="entry name" value="Trypsin-like serine proteases"/>
    <property type="match status" value="1"/>
</dbReference>
<gene>
    <name evidence="6" type="ORF">NBH00_24410</name>
</gene>
<evidence type="ECO:0000256" key="2">
    <source>
        <dbReference type="ARBA" id="ARBA00023157"/>
    </source>
</evidence>
<dbReference type="Pfam" id="PF00089">
    <property type="entry name" value="Trypsin"/>
    <property type="match status" value="1"/>
</dbReference>
<dbReference type="GO" id="GO:0006508">
    <property type="term" value="P:proteolysis"/>
    <property type="evidence" value="ECO:0007669"/>
    <property type="project" value="UniProtKB-KW"/>
</dbReference>
<dbReference type="InterPro" id="IPR050430">
    <property type="entry name" value="Peptidase_S1"/>
</dbReference>
<proteinExistence type="inferred from homology"/>
<dbReference type="GO" id="GO:0008233">
    <property type="term" value="F:peptidase activity"/>
    <property type="evidence" value="ECO:0007669"/>
    <property type="project" value="UniProtKB-KW"/>
</dbReference>
<sequence>MGLRRTVLTVTAALVATATTAAPAVAIVGGKDTAAGAYPAVTYVSIGGSAVCSGTLVAPTTVLTAGHCGSLTGELLATPIGYPPSAIQVTIGAETPGGPGERIPVAAVVIPPSYLNTQGSDVTLLRLEHPATTKPVAIAGRGEESLWAAGTPALIVGFGATKEGGALAPHLQEATVPVVADATCASDYPGAFDASTQLCAGYPQGGTDSCQGDSGGPLFGHRPDGSLVVVGSTSNGDGCARAGKPGIYARVADRVLREWIRGVDGAAVDADVTPPAPTPAPAPRVTCTSHRVVTVTVRRAYRTRLRSGEVLVGGRRIATLRRGRLSARVSLIGRPKGVTRVKLVLRLTNGRRVVDTRAYRICGG</sequence>
<dbReference type="SMART" id="SM00020">
    <property type="entry name" value="Tryp_SPc"/>
    <property type="match status" value="1"/>
</dbReference>
<dbReference type="SUPFAM" id="SSF50494">
    <property type="entry name" value="Trypsin-like serine proteases"/>
    <property type="match status" value="1"/>
</dbReference>
<dbReference type="PRINTS" id="PR00722">
    <property type="entry name" value="CHYMOTRYPSIN"/>
</dbReference>
<dbReference type="RefSeq" id="WP_254571169.1">
    <property type="nucleotide sequence ID" value="NZ_CP098502.1"/>
</dbReference>
<keyword evidence="3 6" id="KW-0645">Protease</keyword>
<dbReference type="InterPro" id="IPR001254">
    <property type="entry name" value="Trypsin_dom"/>
</dbReference>
<dbReference type="InterPro" id="IPR018114">
    <property type="entry name" value="TRYPSIN_HIS"/>
</dbReference>
<keyword evidence="4" id="KW-0732">Signal</keyword>
<accession>A0ABY5DT75</accession>
<dbReference type="InterPro" id="IPR043504">
    <property type="entry name" value="Peptidase_S1_PA_chymotrypsin"/>
</dbReference>
<feature type="signal peptide" evidence="4">
    <location>
        <begin position="1"/>
        <end position="21"/>
    </location>
</feature>
<dbReference type="PROSITE" id="PS00135">
    <property type="entry name" value="TRYPSIN_SER"/>
    <property type="match status" value="1"/>
</dbReference>
<dbReference type="EMBL" id="CP098502">
    <property type="protein sequence ID" value="UTI64468.1"/>
    <property type="molecule type" value="Genomic_DNA"/>
</dbReference>
<dbReference type="PROSITE" id="PS50240">
    <property type="entry name" value="TRYPSIN_DOM"/>
    <property type="match status" value="1"/>
</dbReference>
<evidence type="ECO:0000313" key="7">
    <source>
        <dbReference type="Proteomes" id="UP001056035"/>
    </source>
</evidence>
<dbReference type="PROSITE" id="PS00134">
    <property type="entry name" value="TRYPSIN_HIS"/>
    <property type="match status" value="1"/>
</dbReference>
<dbReference type="CDD" id="cd00190">
    <property type="entry name" value="Tryp_SPc"/>
    <property type="match status" value="1"/>
</dbReference>
<evidence type="ECO:0000259" key="5">
    <source>
        <dbReference type="PROSITE" id="PS50240"/>
    </source>
</evidence>
<protein>
    <submittedName>
        <fullName evidence="6">Serine protease</fullName>
    </submittedName>
</protein>
<evidence type="ECO:0000256" key="4">
    <source>
        <dbReference type="SAM" id="SignalP"/>
    </source>
</evidence>
<reference evidence="6 7" key="1">
    <citation type="submission" date="2022-06" db="EMBL/GenBank/DDBJ databases">
        <title>Paraconexibacter antarcticus.</title>
        <authorList>
            <person name="Kim C.S."/>
        </authorList>
    </citation>
    <scope>NUCLEOTIDE SEQUENCE [LARGE SCALE GENOMIC DNA]</scope>
    <source>
        <strain evidence="6 7">02-257</strain>
    </source>
</reference>
<keyword evidence="2" id="KW-1015">Disulfide bond</keyword>
<evidence type="ECO:0000256" key="1">
    <source>
        <dbReference type="ARBA" id="ARBA00007664"/>
    </source>
</evidence>
<dbReference type="Proteomes" id="UP001056035">
    <property type="component" value="Chromosome"/>
</dbReference>
<name>A0ABY5DT75_9ACTN</name>
<evidence type="ECO:0000256" key="3">
    <source>
        <dbReference type="RuleBase" id="RU363034"/>
    </source>
</evidence>
<comment type="similarity">
    <text evidence="1">Belongs to the peptidase S1 family.</text>
</comment>
<keyword evidence="3" id="KW-0720">Serine protease</keyword>
<dbReference type="PANTHER" id="PTHR24276">
    <property type="entry name" value="POLYSERASE-RELATED"/>
    <property type="match status" value="1"/>
</dbReference>
<dbReference type="InterPro" id="IPR033116">
    <property type="entry name" value="TRYPSIN_SER"/>
</dbReference>